<evidence type="ECO:0000313" key="2">
    <source>
        <dbReference type="Proteomes" id="UP001056291"/>
    </source>
</evidence>
<reference evidence="1" key="1">
    <citation type="submission" date="2022-06" db="EMBL/GenBank/DDBJ databases">
        <title>Sneathiella actinostolidae sp. nov., isolated from a sea anemonein the Western Pacific Ocean.</title>
        <authorList>
            <person name="Wei M.J."/>
        </authorList>
    </citation>
    <scope>NUCLEOTIDE SEQUENCE</scope>
    <source>
        <strain evidence="1">PHK-P5</strain>
    </source>
</reference>
<evidence type="ECO:0000313" key="1">
    <source>
        <dbReference type="EMBL" id="USG62127.1"/>
    </source>
</evidence>
<gene>
    <name evidence="1" type="ORF">NBZ79_03950</name>
</gene>
<organism evidence="1 2">
    <name type="scientific">Sneathiella marina</name>
    <dbReference type="NCBI Taxonomy" id="2950108"/>
    <lineage>
        <taxon>Bacteria</taxon>
        <taxon>Pseudomonadati</taxon>
        <taxon>Pseudomonadota</taxon>
        <taxon>Alphaproteobacteria</taxon>
        <taxon>Sneathiellales</taxon>
        <taxon>Sneathiellaceae</taxon>
        <taxon>Sneathiella</taxon>
    </lineage>
</organism>
<dbReference type="Proteomes" id="UP001056291">
    <property type="component" value="Chromosome"/>
</dbReference>
<protein>
    <submittedName>
        <fullName evidence="1">Uncharacterized protein</fullName>
    </submittedName>
</protein>
<dbReference type="RefSeq" id="WP_251935719.1">
    <property type="nucleotide sequence ID" value="NZ_CP098747.1"/>
</dbReference>
<accession>A0ABY4W4L1</accession>
<name>A0ABY4W4L1_9PROT</name>
<dbReference type="EMBL" id="CP098747">
    <property type="protein sequence ID" value="USG62127.1"/>
    <property type="molecule type" value="Genomic_DNA"/>
</dbReference>
<proteinExistence type="predicted"/>
<sequence>MSLYDFSTAAEGVDKRHLMFEISVIHQGKSARCFAKCRIIDPAFYHEGRVIQVHA</sequence>
<keyword evidence="2" id="KW-1185">Reference proteome</keyword>